<protein>
    <submittedName>
        <fullName evidence="2">Uncharacterized protein</fullName>
    </submittedName>
</protein>
<name>A0ABU6QFN8_9FABA</name>
<evidence type="ECO:0000313" key="2">
    <source>
        <dbReference type="EMBL" id="MED6110684.1"/>
    </source>
</evidence>
<proteinExistence type="predicted"/>
<reference evidence="2 3" key="1">
    <citation type="journal article" date="2023" name="Plants (Basel)">
        <title>Bridging the Gap: Combining Genomics and Transcriptomics Approaches to Understand Stylosanthes scabra, an Orphan Legume from the Brazilian Caatinga.</title>
        <authorList>
            <person name="Ferreira-Neto J.R.C."/>
            <person name="da Silva M.D."/>
            <person name="Binneck E."/>
            <person name="de Melo N.F."/>
            <person name="da Silva R.H."/>
            <person name="de Melo A.L.T.M."/>
            <person name="Pandolfi V."/>
            <person name="Bustamante F.O."/>
            <person name="Brasileiro-Vidal A.C."/>
            <person name="Benko-Iseppon A.M."/>
        </authorList>
    </citation>
    <scope>NUCLEOTIDE SEQUENCE [LARGE SCALE GENOMIC DNA]</scope>
    <source>
        <tissue evidence="2">Leaves</tissue>
    </source>
</reference>
<sequence>MQAISSCVGLLPAPDDYLGSSPSMVHHCRMSWASATRSDHVPSARTCNTAKFLQLELAAHPSTLATLKNHGEDPVTSKLHKERKPHRQGNRMIVTAFQWNRDDLGYDSEPERTLLRRRREARRRARQAALEQ</sequence>
<evidence type="ECO:0000256" key="1">
    <source>
        <dbReference type="SAM" id="MobiDB-lite"/>
    </source>
</evidence>
<dbReference type="Proteomes" id="UP001341840">
    <property type="component" value="Unassembled WGS sequence"/>
</dbReference>
<feature type="compositionally biased region" description="Basic residues" evidence="1">
    <location>
        <begin position="78"/>
        <end position="89"/>
    </location>
</feature>
<organism evidence="2 3">
    <name type="scientific">Stylosanthes scabra</name>
    <dbReference type="NCBI Taxonomy" id="79078"/>
    <lineage>
        <taxon>Eukaryota</taxon>
        <taxon>Viridiplantae</taxon>
        <taxon>Streptophyta</taxon>
        <taxon>Embryophyta</taxon>
        <taxon>Tracheophyta</taxon>
        <taxon>Spermatophyta</taxon>
        <taxon>Magnoliopsida</taxon>
        <taxon>eudicotyledons</taxon>
        <taxon>Gunneridae</taxon>
        <taxon>Pentapetalae</taxon>
        <taxon>rosids</taxon>
        <taxon>fabids</taxon>
        <taxon>Fabales</taxon>
        <taxon>Fabaceae</taxon>
        <taxon>Papilionoideae</taxon>
        <taxon>50 kb inversion clade</taxon>
        <taxon>dalbergioids sensu lato</taxon>
        <taxon>Dalbergieae</taxon>
        <taxon>Pterocarpus clade</taxon>
        <taxon>Stylosanthes</taxon>
    </lineage>
</organism>
<gene>
    <name evidence="2" type="ORF">PIB30_045119</name>
</gene>
<evidence type="ECO:0000313" key="3">
    <source>
        <dbReference type="Proteomes" id="UP001341840"/>
    </source>
</evidence>
<accession>A0ABU6QFN8</accession>
<keyword evidence="3" id="KW-1185">Reference proteome</keyword>
<feature type="region of interest" description="Disordered" evidence="1">
    <location>
        <begin position="67"/>
        <end position="91"/>
    </location>
</feature>
<dbReference type="EMBL" id="JASCZI010000273">
    <property type="protein sequence ID" value="MED6110684.1"/>
    <property type="molecule type" value="Genomic_DNA"/>
</dbReference>
<comment type="caution">
    <text evidence="2">The sequence shown here is derived from an EMBL/GenBank/DDBJ whole genome shotgun (WGS) entry which is preliminary data.</text>
</comment>